<dbReference type="RefSeq" id="WP_126692951.1">
    <property type="nucleotide sequence ID" value="NZ_RXOF01000004.1"/>
</dbReference>
<proteinExistence type="predicted"/>
<gene>
    <name evidence="2" type="ORF">EJV47_09740</name>
</gene>
<sequence>MLRPPYACLLLPLLLGATTALAQTAGSVGIGTSSPNAKAALDISSTDKGLLIPRLDSLQRASISSPPDGLMVFQTDGRRGFWYAVGGQWVYIPDKTKSGDNLGNHSATRDIGLNDFDLRPRGASDTGHGLGWYGVASSSKNWLGQNIDGPVLYGYAGGALGTSNDGTRLSVLAWRSNGRVGIGAPSPATRLSITPTVAEAKITLWDGGSTTDHYGFGISNSQLNYHVDAAGASHVFYAGGKNGNGAELLRIRGNGRVGIGQSNPQQALDVTGRVQASAGFVTPPAQSYAYSAPRTQYLTLSAFAFASADPAGSPSNTVLSTANTPAEIYLTGSGSGRLLAPVQLPQGATITGLLLRGFDNDGTSATVQARVVGITSQTGGTSYPAAGGSPFAAFSADVYAFQEASQTFSVPVDNTQYGYFVEVLLPRHPLASVVNVRLTYTVTQAE</sequence>
<evidence type="ECO:0000313" key="3">
    <source>
        <dbReference type="Proteomes" id="UP000282184"/>
    </source>
</evidence>
<organism evidence="2 3">
    <name type="scientific">Hymenobacter gummosus</name>
    <dbReference type="NCBI Taxonomy" id="1776032"/>
    <lineage>
        <taxon>Bacteria</taxon>
        <taxon>Pseudomonadati</taxon>
        <taxon>Bacteroidota</taxon>
        <taxon>Cytophagia</taxon>
        <taxon>Cytophagales</taxon>
        <taxon>Hymenobacteraceae</taxon>
        <taxon>Hymenobacter</taxon>
    </lineage>
</organism>
<feature type="signal peptide" evidence="1">
    <location>
        <begin position="1"/>
        <end position="22"/>
    </location>
</feature>
<dbReference type="OrthoDB" id="868987at2"/>
<dbReference type="Proteomes" id="UP000282184">
    <property type="component" value="Unassembled WGS sequence"/>
</dbReference>
<accession>A0A3S0QJ28</accession>
<reference evidence="2 3" key="1">
    <citation type="submission" date="2018-12" db="EMBL/GenBank/DDBJ databases">
        <title>Hymenobacter gummosus sp. nov., isolated from a spring.</title>
        <authorList>
            <person name="Nie L."/>
        </authorList>
    </citation>
    <scope>NUCLEOTIDE SEQUENCE [LARGE SCALE GENOMIC DNA]</scope>
    <source>
        <strain evidence="2 3">KCTC 52166</strain>
    </source>
</reference>
<protein>
    <submittedName>
        <fullName evidence="2">Uncharacterized protein</fullName>
    </submittedName>
</protein>
<evidence type="ECO:0000313" key="2">
    <source>
        <dbReference type="EMBL" id="RTQ50886.1"/>
    </source>
</evidence>
<feature type="chain" id="PRO_5018771057" evidence="1">
    <location>
        <begin position="23"/>
        <end position="446"/>
    </location>
</feature>
<dbReference type="AlphaFoldDB" id="A0A3S0QJ28"/>
<evidence type="ECO:0000256" key="1">
    <source>
        <dbReference type="SAM" id="SignalP"/>
    </source>
</evidence>
<keyword evidence="3" id="KW-1185">Reference proteome</keyword>
<keyword evidence="1" id="KW-0732">Signal</keyword>
<dbReference type="EMBL" id="RXOF01000004">
    <property type="protein sequence ID" value="RTQ50886.1"/>
    <property type="molecule type" value="Genomic_DNA"/>
</dbReference>
<comment type="caution">
    <text evidence="2">The sequence shown here is derived from an EMBL/GenBank/DDBJ whole genome shotgun (WGS) entry which is preliminary data.</text>
</comment>
<name>A0A3S0QJ28_9BACT</name>